<dbReference type="GO" id="GO:0006950">
    <property type="term" value="P:response to stress"/>
    <property type="evidence" value="ECO:0007669"/>
    <property type="project" value="TreeGrafter"/>
</dbReference>
<dbReference type="Gene3D" id="1.10.10.10">
    <property type="entry name" value="Winged helix-like DNA-binding domain superfamily/Winged helix DNA-binding domain"/>
    <property type="match status" value="1"/>
</dbReference>
<comment type="caution">
    <text evidence="2">The sequence shown here is derived from an EMBL/GenBank/DDBJ whole genome shotgun (WGS) entry which is preliminary data.</text>
</comment>
<dbReference type="PROSITE" id="PS50995">
    <property type="entry name" value="HTH_MARR_2"/>
    <property type="match status" value="1"/>
</dbReference>
<dbReference type="AlphaFoldDB" id="A0A9W6FM24"/>
<dbReference type="InterPro" id="IPR036390">
    <property type="entry name" value="WH_DNA-bd_sf"/>
</dbReference>
<organism evidence="2 3">
    <name type="scientific">Xanthobacter flavus</name>
    <dbReference type="NCBI Taxonomy" id="281"/>
    <lineage>
        <taxon>Bacteria</taxon>
        <taxon>Pseudomonadati</taxon>
        <taxon>Pseudomonadota</taxon>
        <taxon>Alphaproteobacteria</taxon>
        <taxon>Hyphomicrobiales</taxon>
        <taxon>Xanthobacteraceae</taxon>
        <taxon>Xanthobacter</taxon>
    </lineage>
</organism>
<dbReference type="InterPro" id="IPR039422">
    <property type="entry name" value="MarR/SlyA-like"/>
</dbReference>
<dbReference type="PANTHER" id="PTHR33164">
    <property type="entry name" value="TRANSCRIPTIONAL REGULATOR, MARR FAMILY"/>
    <property type="match status" value="1"/>
</dbReference>
<dbReference type="InterPro" id="IPR000835">
    <property type="entry name" value="HTH_MarR-typ"/>
</dbReference>
<dbReference type="EMBL" id="BSDO01000009">
    <property type="protein sequence ID" value="GLI24945.1"/>
    <property type="molecule type" value="Genomic_DNA"/>
</dbReference>
<proteinExistence type="predicted"/>
<reference evidence="2" key="1">
    <citation type="submission" date="2022-12" db="EMBL/GenBank/DDBJ databases">
        <title>Reference genome sequencing for broad-spectrum identification of bacterial and archaeal isolates by mass spectrometry.</title>
        <authorList>
            <person name="Sekiguchi Y."/>
            <person name="Tourlousse D.M."/>
        </authorList>
    </citation>
    <scope>NUCLEOTIDE SEQUENCE</scope>
    <source>
        <strain evidence="2">301</strain>
    </source>
</reference>
<gene>
    <name evidence="2" type="ORF">XFLAVUS301_46190</name>
</gene>
<evidence type="ECO:0000259" key="1">
    <source>
        <dbReference type="PROSITE" id="PS50995"/>
    </source>
</evidence>
<dbReference type="GO" id="GO:0003700">
    <property type="term" value="F:DNA-binding transcription factor activity"/>
    <property type="evidence" value="ECO:0007669"/>
    <property type="project" value="InterPro"/>
</dbReference>
<dbReference type="SUPFAM" id="SSF46785">
    <property type="entry name" value="Winged helix' DNA-binding domain"/>
    <property type="match status" value="1"/>
</dbReference>
<dbReference type="PANTHER" id="PTHR33164:SF101">
    <property type="entry name" value="TRANSCRIPTIONAL REPRESSOR MPRA"/>
    <property type="match status" value="1"/>
</dbReference>
<protein>
    <recommendedName>
        <fullName evidence="1">HTH marR-type domain-containing protein</fullName>
    </recommendedName>
</protein>
<dbReference type="InterPro" id="IPR036388">
    <property type="entry name" value="WH-like_DNA-bd_sf"/>
</dbReference>
<evidence type="ECO:0000313" key="3">
    <source>
        <dbReference type="Proteomes" id="UP001144397"/>
    </source>
</evidence>
<sequence>MPLTASRAALLIDGSDTEFRELVHDMLAFAAAIQEVRNRLGGLIGLSGTQYTILMSIARLTGKVPELGVATLAEHLHLSGAFVTIEVNKLVAAGLVSKAVNPGDRRRVLLAVTPEAEQRLAELTRVQAPANDTLFGPLSASEFRAMRTIISKLAGTGDRTLKLIDYLAPDGKIETAREQVSPLV</sequence>
<name>A0A9W6FM24_XANFL</name>
<accession>A0A9W6FM24</accession>
<feature type="domain" description="HTH marR-type" evidence="1">
    <location>
        <begin position="19"/>
        <end position="155"/>
    </location>
</feature>
<evidence type="ECO:0000313" key="2">
    <source>
        <dbReference type="EMBL" id="GLI24945.1"/>
    </source>
</evidence>
<dbReference type="SMART" id="SM00347">
    <property type="entry name" value="HTH_MARR"/>
    <property type="match status" value="1"/>
</dbReference>
<dbReference type="Proteomes" id="UP001144397">
    <property type="component" value="Unassembled WGS sequence"/>
</dbReference>
<dbReference type="Pfam" id="PF12802">
    <property type="entry name" value="MarR_2"/>
    <property type="match status" value="1"/>
</dbReference>